<evidence type="ECO:0000313" key="3">
    <source>
        <dbReference type="EMBL" id="MCA9385177.1"/>
    </source>
</evidence>
<protein>
    <submittedName>
        <fullName evidence="3">16S rRNA (Guanine(966)-N(2))-methyltransferase RsmD</fullName>
        <ecNumber evidence="3">2.1.1.171</ecNumber>
    </submittedName>
</protein>
<dbReference type="Gene3D" id="3.40.50.150">
    <property type="entry name" value="Vaccinia Virus protein VP39"/>
    <property type="match status" value="1"/>
</dbReference>
<dbReference type="PANTHER" id="PTHR43542:SF1">
    <property type="entry name" value="METHYLTRANSFERASE"/>
    <property type="match status" value="1"/>
</dbReference>
<sequence>MIRITAGIYKNKKLNVPKVSRPLTDRIRISMFELIRDFIPGATILDLYAGSGVTGYEALSRGGKTCLFIDNSEESIEIIKENKYVLDLDNTSVNIIKSSVERFLQNNELHFDIIFLDPPFDEIFKLNITKLVSFLNVDGVVVARLPKDFTKKQKHKLSISNEVEEVYKKSYGQSEVVFYKRKV</sequence>
<dbReference type="PIRSF" id="PIRSF004553">
    <property type="entry name" value="CHP00095"/>
    <property type="match status" value="1"/>
</dbReference>
<keyword evidence="2 3" id="KW-0808">Transferase</keyword>
<evidence type="ECO:0000256" key="1">
    <source>
        <dbReference type="ARBA" id="ARBA00022603"/>
    </source>
</evidence>
<name>A0A955L7C2_9BACT</name>
<dbReference type="GO" id="GO:0052913">
    <property type="term" value="F:16S rRNA (guanine(966)-N(2))-methyltransferase activity"/>
    <property type="evidence" value="ECO:0007669"/>
    <property type="project" value="UniProtKB-EC"/>
</dbReference>
<dbReference type="AlphaFoldDB" id="A0A955L7C2"/>
<gene>
    <name evidence="3" type="primary">rsmD</name>
    <name evidence="3" type="ORF">KC717_00855</name>
</gene>
<keyword evidence="1 3" id="KW-0489">Methyltransferase</keyword>
<dbReference type="GO" id="GO:0003676">
    <property type="term" value="F:nucleic acid binding"/>
    <property type="evidence" value="ECO:0007669"/>
    <property type="project" value="InterPro"/>
</dbReference>
<dbReference type="Pfam" id="PF03602">
    <property type="entry name" value="Cons_hypoth95"/>
    <property type="match status" value="1"/>
</dbReference>
<dbReference type="CDD" id="cd02440">
    <property type="entry name" value="AdoMet_MTases"/>
    <property type="match status" value="1"/>
</dbReference>
<comment type="caution">
    <text evidence="3">The sequence shown here is derived from an EMBL/GenBank/DDBJ whole genome shotgun (WGS) entry which is preliminary data.</text>
</comment>
<dbReference type="Proteomes" id="UP000754563">
    <property type="component" value="Unassembled WGS sequence"/>
</dbReference>
<reference evidence="3" key="2">
    <citation type="journal article" date="2021" name="Microbiome">
        <title>Successional dynamics and alternative stable states in a saline activated sludge microbial community over 9 years.</title>
        <authorList>
            <person name="Wang Y."/>
            <person name="Ye J."/>
            <person name="Ju F."/>
            <person name="Liu L."/>
            <person name="Boyd J.A."/>
            <person name="Deng Y."/>
            <person name="Parks D.H."/>
            <person name="Jiang X."/>
            <person name="Yin X."/>
            <person name="Woodcroft B.J."/>
            <person name="Tyson G.W."/>
            <person name="Hugenholtz P."/>
            <person name="Polz M.F."/>
            <person name="Zhang T."/>
        </authorList>
    </citation>
    <scope>NUCLEOTIDE SEQUENCE</scope>
    <source>
        <strain evidence="3">HKST-UBA11</strain>
    </source>
</reference>
<evidence type="ECO:0000256" key="2">
    <source>
        <dbReference type="ARBA" id="ARBA00022679"/>
    </source>
</evidence>
<organism evidence="3 4">
    <name type="scientific">Candidatus Dojkabacteria bacterium</name>
    <dbReference type="NCBI Taxonomy" id="2099670"/>
    <lineage>
        <taxon>Bacteria</taxon>
        <taxon>Candidatus Dojkabacteria</taxon>
    </lineage>
</organism>
<dbReference type="PROSITE" id="PS00092">
    <property type="entry name" value="N6_MTASE"/>
    <property type="match status" value="1"/>
</dbReference>
<dbReference type="EMBL" id="JAGQLH010000006">
    <property type="protein sequence ID" value="MCA9385177.1"/>
    <property type="molecule type" value="Genomic_DNA"/>
</dbReference>
<dbReference type="InterPro" id="IPR029063">
    <property type="entry name" value="SAM-dependent_MTases_sf"/>
</dbReference>
<accession>A0A955L7C2</accession>
<dbReference type="PANTHER" id="PTHR43542">
    <property type="entry name" value="METHYLTRANSFERASE"/>
    <property type="match status" value="1"/>
</dbReference>
<dbReference type="NCBIfam" id="TIGR00095">
    <property type="entry name" value="16S rRNA (guanine(966)-N(2))-methyltransferase RsmD"/>
    <property type="match status" value="1"/>
</dbReference>
<evidence type="ECO:0000313" key="4">
    <source>
        <dbReference type="Proteomes" id="UP000754563"/>
    </source>
</evidence>
<dbReference type="InterPro" id="IPR004398">
    <property type="entry name" value="RNA_MeTrfase_RsmD"/>
</dbReference>
<dbReference type="SUPFAM" id="SSF53335">
    <property type="entry name" value="S-adenosyl-L-methionine-dependent methyltransferases"/>
    <property type="match status" value="1"/>
</dbReference>
<reference evidence="3" key="1">
    <citation type="submission" date="2020-04" db="EMBL/GenBank/DDBJ databases">
        <authorList>
            <person name="Zhang T."/>
        </authorList>
    </citation>
    <scope>NUCLEOTIDE SEQUENCE</scope>
    <source>
        <strain evidence="3">HKST-UBA11</strain>
    </source>
</reference>
<dbReference type="InterPro" id="IPR002052">
    <property type="entry name" value="DNA_methylase_N6_adenine_CS"/>
</dbReference>
<proteinExistence type="predicted"/>
<dbReference type="EC" id="2.1.1.171" evidence="3"/>